<name>A0A4R8RJ92_COLTR</name>
<keyword evidence="7" id="KW-1185">Reference proteome</keyword>
<dbReference type="GO" id="GO:0016787">
    <property type="term" value="F:hydrolase activity"/>
    <property type="evidence" value="ECO:0007669"/>
    <property type="project" value="UniProtKB-KW"/>
</dbReference>
<gene>
    <name evidence="6" type="ORF">CTRI78_v003510</name>
</gene>
<evidence type="ECO:0000313" key="6">
    <source>
        <dbReference type="EMBL" id="TDZ65264.1"/>
    </source>
</evidence>
<dbReference type="AlphaFoldDB" id="A0A4R8RJ92"/>
<feature type="transmembrane region" description="Helical" evidence="4">
    <location>
        <begin position="28"/>
        <end position="46"/>
    </location>
</feature>
<evidence type="ECO:0000313" key="7">
    <source>
        <dbReference type="Proteomes" id="UP000295703"/>
    </source>
</evidence>
<keyword evidence="4" id="KW-0472">Membrane</keyword>
<feature type="region of interest" description="Disordered" evidence="3">
    <location>
        <begin position="1"/>
        <end position="22"/>
    </location>
</feature>
<dbReference type="InterPro" id="IPR051601">
    <property type="entry name" value="Serine_prot/Carboxylest_S33"/>
</dbReference>
<dbReference type="InterPro" id="IPR029058">
    <property type="entry name" value="AB_hydrolase_fold"/>
</dbReference>
<accession>A0A4R8RJ92</accession>
<evidence type="ECO:0000256" key="1">
    <source>
        <dbReference type="ARBA" id="ARBA00010088"/>
    </source>
</evidence>
<evidence type="ECO:0000259" key="5">
    <source>
        <dbReference type="Pfam" id="PF08386"/>
    </source>
</evidence>
<feature type="domain" description="Peptidase S33 tripeptidyl aminopeptidase-like C-terminal" evidence="5">
    <location>
        <begin position="528"/>
        <end position="628"/>
    </location>
</feature>
<dbReference type="EMBL" id="RYZW01000022">
    <property type="protein sequence ID" value="TDZ65264.1"/>
    <property type="molecule type" value="Genomic_DNA"/>
</dbReference>
<dbReference type="Pfam" id="PF08386">
    <property type="entry name" value="Abhydrolase_4"/>
    <property type="match status" value="1"/>
</dbReference>
<dbReference type="STRING" id="5466.A0A4R8RJ92"/>
<dbReference type="InterPro" id="IPR013595">
    <property type="entry name" value="Pept_S33_TAP-like_C"/>
</dbReference>
<feature type="compositionally biased region" description="Low complexity" evidence="3">
    <location>
        <begin position="1"/>
        <end position="11"/>
    </location>
</feature>
<evidence type="ECO:0000256" key="2">
    <source>
        <dbReference type="ARBA" id="ARBA00022801"/>
    </source>
</evidence>
<keyword evidence="4" id="KW-0812">Transmembrane</keyword>
<dbReference type="Gene3D" id="3.40.50.1820">
    <property type="entry name" value="alpha/beta hydrolase"/>
    <property type="match status" value="1"/>
</dbReference>
<dbReference type="PANTHER" id="PTHR43248:SF25">
    <property type="entry name" value="AB HYDROLASE-1 DOMAIN-CONTAINING PROTEIN-RELATED"/>
    <property type="match status" value="1"/>
</dbReference>
<evidence type="ECO:0000256" key="3">
    <source>
        <dbReference type="SAM" id="MobiDB-lite"/>
    </source>
</evidence>
<comment type="similarity">
    <text evidence="1">Belongs to the peptidase S33 family.</text>
</comment>
<reference evidence="6 7" key="1">
    <citation type="submission" date="2018-12" db="EMBL/GenBank/DDBJ databases">
        <title>Genome sequence and assembly of Colletotrichum trifolii.</title>
        <authorList>
            <person name="Gan P."/>
            <person name="Shirasu K."/>
        </authorList>
    </citation>
    <scope>NUCLEOTIDE SEQUENCE [LARGE SCALE GENOMIC DNA]</scope>
    <source>
        <strain evidence="6 7">543-2</strain>
    </source>
</reference>
<comment type="caution">
    <text evidence="6">The sequence shown here is derived from an EMBL/GenBank/DDBJ whole genome shotgun (WGS) entry which is preliminary data.</text>
</comment>
<keyword evidence="2 6" id="KW-0378">Hydrolase</keyword>
<dbReference type="SUPFAM" id="SSF53474">
    <property type="entry name" value="alpha/beta-Hydrolases"/>
    <property type="match status" value="1"/>
</dbReference>
<dbReference type="PANTHER" id="PTHR43248">
    <property type="entry name" value="2-SUCCINYL-6-HYDROXY-2,4-CYCLOHEXADIENE-1-CARBOXYLATE SYNTHASE"/>
    <property type="match status" value="1"/>
</dbReference>
<keyword evidence="4" id="KW-1133">Transmembrane helix</keyword>
<organism evidence="6 7">
    <name type="scientific">Colletotrichum trifolii</name>
    <dbReference type="NCBI Taxonomy" id="5466"/>
    <lineage>
        <taxon>Eukaryota</taxon>
        <taxon>Fungi</taxon>
        <taxon>Dikarya</taxon>
        <taxon>Ascomycota</taxon>
        <taxon>Pezizomycotina</taxon>
        <taxon>Sordariomycetes</taxon>
        <taxon>Hypocreomycetidae</taxon>
        <taxon>Glomerellales</taxon>
        <taxon>Glomerellaceae</taxon>
        <taxon>Colletotrichum</taxon>
        <taxon>Colletotrichum orbiculare species complex</taxon>
    </lineage>
</organism>
<proteinExistence type="inferred from homology"/>
<protein>
    <submittedName>
        <fullName evidence="6">Putative hydrolase</fullName>
    </submittedName>
</protein>
<sequence>MEKSSSPASSSGQPVGPRHGHQAPRRRMIAIGIVFALAYFFLPGIISLSPSSSWDGDWWQQSNRPDLETLTRDEFDWLKIQPQQQLAYHPCFDGFQCARVSVPINWNDTSNPAKVAVALIKVPAKVPVTDPRYGGAIILNPGGPGNSGVAHLLRQGRYIQGIVDAPGPEKTSDVDTDAKYFDIIGFDPRGVNNTTPHLKCFPNQQSELNFGASMPSDWLFGTSDTYVNLAWAHYQAFGQSCATSHGDEPNMAEFTNTAQVVEDVLAIVERHGQWRQAEAHRILDSSSDAKLSALESENVLKRTQWKPDEEKLNYWGFSYGTLLGQTFAVMHPDRVSRVIIDGVVDPDDYYSTNWLKNLQDTDQIIFQWARYCNQAPGACPLADPDLPEGIITARIARLAESLLTDPIPVAGNDQHGPLVVYYSDVLQLLGNALYTQGYVEGTFEILKDLLARNGTSLAARKAAGDLSPVALSRDCIRDGPYSEACARAQDQQSAHESIVCGDGADLRNTTKADFWEYFKVLRNQSDTLGATWSGIRMVCSNWQARPAWRVDGPWKANTSHPLLIIGNTYDPVTPLGNAHRVSTLFPKSVVLHQNTEGHCTHSAPSLCTGKAVRRYFQHGLLPEVGTVCEPEYRVWIGCVNPAGCDNRSAEDQALWEALDARRHAGWKTFTHAALFRFIFTFGFLSLALSQSDPVNGPPPPPPPPAPARELPWLVAFGRPTDYEAYWSFNTSTIADGPLQPTKWEEDDVIVNVFTGPVNGNDNQNMVHIHVESTSSRREVLWQVYGDGGIVTRYTSFEHEPETSELRSTTEGTFAMIPHRPDKKITLFWRIIRRRS</sequence>
<dbReference type="Proteomes" id="UP000295703">
    <property type="component" value="Unassembled WGS sequence"/>
</dbReference>
<evidence type="ECO:0000256" key="4">
    <source>
        <dbReference type="SAM" id="Phobius"/>
    </source>
</evidence>